<protein>
    <recommendedName>
        <fullName evidence="4">HTH araC/xylS-type domain-containing protein</fullName>
    </recommendedName>
</protein>
<dbReference type="InterPro" id="IPR037923">
    <property type="entry name" value="HTH-like"/>
</dbReference>
<keyword evidence="1" id="KW-0805">Transcription regulation</keyword>
<dbReference type="Gene3D" id="1.10.10.60">
    <property type="entry name" value="Homeodomain-like"/>
    <property type="match status" value="1"/>
</dbReference>
<dbReference type="Pfam" id="PF12833">
    <property type="entry name" value="HTH_18"/>
    <property type="match status" value="1"/>
</dbReference>
<dbReference type="AlphaFoldDB" id="A0A2R8BDX9"/>
<dbReference type="InterPro" id="IPR018060">
    <property type="entry name" value="HTH_AraC"/>
</dbReference>
<proteinExistence type="predicted"/>
<keyword evidence="2" id="KW-0238">DNA-binding</keyword>
<dbReference type="OrthoDB" id="9814125at2"/>
<evidence type="ECO:0000256" key="2">
    <source>
        <dbReference type="ARBA" id="ARBA00023125"/>
    </source>
</evidence>
<sequence>MTNTVQITTLGTLTSGQDWRVTLPHAQPYPQLFWITRGQGVLMLGGTRRGVGTHNLIYVPAFSLMSLEMGRQSMGLVATCPLSLADGLPETPRQLRIRDVSAISELTGLFEAAQREAASQKPFFEDALAAHMGLISVWLRRQLALPENAEQKEKAAARLAARFCTLVSAPDASLHTMADHAETLGVTPTHLTRACKAATGRTAADILTQSILHKALCALRDTDATAKTISQQLHFGSPAYFTRFIQHHTGSPPSSLR</sequence>
<dbReference type="EMBL" id="OMOR01000001">
    <property type="protein sequence ID" value="SPH21275.1"/>
    <property type="molecule type" value="Genomic_DNA"/>
</dbReference>
<dbReference type="GO" id="GO:0043565">
    <property type="term" value="F:sequence-specific DNA binding"/>
    <property type="evidence" value="ECO:0007669"/>
    <property type="project" value="InterPro"/>
</dbReference>
<evidence type="ECO:0000256" key="1">
    <source>
        <dbReference type="ARBA" id="ARBA00023015"/>
    </source>
</evidence>
<accession>A0A2R8BDX9</accession>
<evidence type="ECO:0000256" key="3">
    <source>
        <dbReference type="ARBA" id="ARBA00023163"/>
    </source>
</evidence>
<keyword evidence="6" id="KW-1185">Reference proteome</keyword>
<dbReference type="PROSITE" id="PS01124">
    <property type="entry name" value="HTH_ARAC_FAMILY_2"/>
    <property type="match status" value="1"/>
</dbReference>
<dbReference type="Proteomes" id="UP000244880">
    <property type="component" value="Unassembled WGS sequence"/>
</dbReference>
<feature type="domain" description="HTH araC/xylS-type" evidence="4">
    <location>
        <begin position="176"/>
        <end position="257"/>
    </location>
</feature>
<dbReference type="RefSeq" id="WP_108828373.1">
    <property type="nucleotide sequence ID" value="NZ_OMOR01000001.1"/>
</dbReference>
<dbReference type="PANTHER" id="PTHR43280:SF32">
    <property type="entry name" value="TRANSCRIPTIONAL REGULATORY PROTEIN"/>
    <property type="match status" value="1"/>
</dbReference>
<evidence type="ECO:0000259" key="4">
    <source>
        <dbReference type="PROSITE" id="PS01124"/>
    </source>
</evidence>
<dbReference type="PANTHER" id="PTHR43280">
    <property type="entry name" value="ARAC-FAMILY TRANSCRIPTIONAL REGULATOR"/>
    <property type="match status" value="1"/>
</dbReference>
<dbReference type="SMART" id="SM00342">
    <property type="entry name" value="HTH_ARAC"/>
    <property type="match status" value="1"/>
</dbReference>
<dbReference type="SUPFAM" id="SSF46689">
    <property type="entry name" value="Homeodomain-like"/>
    <property type="match status" value="1"/>
</dbReference>
<dbReference type="InterPro" id="IPR009057">
    <property type="entry name" value="Homeodomain-like_sf"/>
</dbReference>
<evidence type="ECO:0000313" key="5">
    <source>
        <dbReference type="EMBL" id="SPH21275.1"/>
    </source>
</evidence>
<evidence type="ECO:0000313" key="6">
    <source>
        <dbReference type="Proteomes" id="UP000244880"/>
    </source>
</evidence>
<reference evidence="5 6" key="1">
    <citation type="submission" date="2018-03" db="EMBL/GenBank/DDBJ databases">
        <authorList>
            <person name="Keele B.F."/>
        </authorList>
    </citation>
    <scope>NUCLEOTIDE SEQUENCE [LARGE SCALE GENOMIC DNA]</scope>
    <source>
        <strain evidence="5 6">CECT 8599</strain>
    </source>
</reference>
<gene>
    <name evidence="5" type="ORF">ASD8599_02027</name>
</gene>
<organism evidence="5 6">
    <name type="scientific">Ascidiaceihabitans donghaensis</name>
    <dbReference type="NCBI Taxonomy" id="1510460"/>
    <lineage>
        <taxon>Bacteria</taxon>
        <taxon>Pseudomonadati</taxon>
        <taxon>Pseudomonadota</taxon>
        <taxon>Alphaproteobacteria</taxon>
        <taxon>Rhodobacterales</taxon>
        <taxon>Paracoccaceae</taxon>
        <taxon>Ascidiaceihabitans</taxon>
    </lineage>
</organism>
<keyword evidence="3" id="KW-0804">Transcription</keyword>
<dbReference type="SUPFAM" id="SSF51215">
    <property type="entry name" value="Regulatory protein AraC"/>
    <property type="match status" value="1"/>
</dbReference>
<name>A0A2R8BDX9_9RHOB</name>
<dbReference type="GO" id="GO:0003700">
    <property type="term" value="F:DNA-binding transcription factor activity"/>
    <property type="evidence" value="ECO:0007669"/>
    <property type="project" value="InterPro"/>
</dbReference>